<keyword evidence="2" id="KW-1185">Reference proteome</keyword>
<gene>
    <name evidence="1" type="ORF">NMK71_03400</name>
</gene>
<comment type="caution">
    <text evidence="1">The sequence shown here is derived from an EMBL/GenBank/DDBJ whole genome shotgun (WGS) entry which is preliminary data.</text>
</comment>
<dbReference type="InterPro" id="IPR027417">
    <property type="entry name" value="P-loop_NTPase"/>
</dbReference>
<reference evidence="1" key="1">
    <citation type="submission" date="2022-07" db="EMBL/GenBank/DDBJ databases">
        <title>Description and genome-wide analysis of Profundicola chukchiensis gen. nov., sp. nov., marine bacteria isolated from bottom sediments of the Chukchi Sea.</title>
        <authorList>
            <person name="Romanenko L."/>
            <person name="Otstavnykh N."/>
            <person name="Kurilenko V."/>
            <person name="Eremeev V."/>
            <person name="Velansky P."/>
            <person name="Mikhailov V."/>
            <person name="Isaeva M."/>
        </authorList>
    </citation>
    <scope>NUCLEOTIDE SEQUENCE</scope>
    <source>
        <strain evidence="1">KMM 9713</strain>
    </source>
</reference>
<sequence>MNIHKELQEELNHSIERDRISHALLFSGKCGYGTLPLALWYAGRLLCTDESEKCRNDVMSGLNPDLHFVYPVTTTDKVPRKPTSKDYISDWRDFIVQNKFADGFAWLQHIGADGKQGLINVEQSKEILKNLSLRSYAGGYKVMIIWLPETLNISASNKLLKIIEEPPQKTVIIMISEKAEELLPTILSRCQLIKVPRLSQLEVEEVLVQQFSVDPNLAEEAAAVSQGDVSLALESLLHQTESFETLFIQWVRNAFRAKKDVTALVDIYDWSQEIAAWNDREKHKQFLSYCADIFRQALVQSYGASDLVLNQIKSETFKWDGFANFIHGSNIEDILNEINEASYHIERNGNAKIIFLDMGIKMTRFIHKKEPNPAS</sequence>
<proteinExistence type="predicted"/>
<dbReference type="RefSeq" id="WP_304420060.1">
    <property type="nucleotide sequence ID" value="NZ_JANCMU010000001.1"/>
</dbReference>
<dbReference type="Pfam" id="PF13177">
    <property type="entry name" value="DNA_pol3_delta2"/>
    <property type="match status" value="1"/>
</dbReference>
<protein>
    <submittedName>
        <fullName evidence="1">DNA polymerase III subunit delta</fullName>
    </submittedName>
</protein>
<dbReference type="InterPro" id="IPR050238">
    <property type="entry name" value="DNA_Rep/Repair_Clamp_Loader"/>
</dbReference>
<evidence type="ECO:0000313" key="1">
    <source>
        <dbReference type="EMBL" id="MDG4945449.1"/>
    </source>
</evidence>
<dbReference type="PANTHER" id="PTHR11669">
    <property type="entry name" value="REPLICATION FACTOR C / DNA POLYMERASE III GAMMA-TAU SUBUNIT"/>
    <property type="match status" value="1"/>
</dbReference>
<evidence type="ECO:0000313" key="2">
    <source>
        <dbReference type="Proteomes" id="UP001152599"/>
    </source>
</evidence>
<dbReference type="AlphaFoldDB" id="A0A9X4RX32"/>
<dbReference type="GO" id="GO:0006261">
    <property type="term" value="P:DNA-templated DNA replication"/>
    <property type="evidence" value="ECO:0007669"/>
    <property type="project" value="TreeGrafter"/>
</dbReference>
<dbReference type="SUPFAM" id="SSF52540">
    <property type="entry name" value="P-loop containing nucleoside triphosphate hydrolases"/>
    <property type="match status" value="1"/>
</dbReference>
<dbReference type="EMBL" id="JANCMU010000001">
    <property type="protein sequence ID" value="MDG4945449.1"/>
    <property type="molecule type" value="Genomic_DNA"/>
</dbReference>
<dbReference type="PANTHER" id="PTHR11669:SF8">
    <property type="entry name" value="DNA POLYMERASE III SUBUNIT DELTA"/>
    <property type="match status" value="1"/>
</dbReference>
<accession>A0A9X4RX32</accession>
<dbReference type="Gene3D" id="3.40.50.300">
    <property type="entry name" value="P-loop containing nucleotide triphosphate hydrolases"/>
    <property type="match status" value="1"/>
</dbReference>
<organism evidence="1 2">
    <name type="scientific">Profundicola chukchiensis</name>
    <dbReference type="NCBI Taxonomy" id="2961959"/>
    <lineage>
        <taxon>Bacteria</taxon>
        <taxon>Pseudomonadati</taxon>
        <taxon>Bacteroidota</taxon>
        <taxon>Flavobacteriia</taxon>
        <taxon>Flavobacteriales</taxon>
        <taxon>Weeksellaceae</taxon>
        <taxon>Profundicola</taxon>
    </lineage>
</organism>
<dbReference type="Proteomes" id="UP001152599">
    <property type="component" value="Unassembled WGS sequence"/>
</dbReference>
<name>A0A9X4RX32_9FLAO</name>